<proteinExistence type="predicted"/>
<dbReference type="EMBL" id="SNYA01000004">
    <property type="protein sequence ID" value="TDP92350.1"/>
    <property type="molecule type" value="Genomic_DNA"/>
</dbReference>
<dbReference type="RefSeq" id="WP_133616587.1">
    <property type="nucleotide sequence ID" value="NZ_SNYA01000004.1"/>
</dbReference>
<name>A0A4R6RZ00_9MICO</name>
<reference evidence="2 3" key="1">
    <citation type="submission" date="2019-03" db="EMBL/GenBank/DDBJ databases">
        <title>Genomic analyses of the natural microbiome of Caenorhabditis elegans.</title>
        <authorList>
            <person name="Samuel B."/>
        </authorList>
    </citation>
    <scope>NUCLEOTIDE SEQUENCE [LARGE SCALE GENOMIC DNA]</scope>
    <source>
        <strain evidence="2 3">JUb18</strain>
    </source>
</reference>
<evidence type="ECO:0000313" key="2">
    <source>
        <dbReference type="EMBL" id="TDP92350.1"/>
    </source>
</evidence>
<evidence type="ECO:0000313" key="3">
    <source>
        <dbReference type="Proteomes" id="UP000295601"/>
    </source>
</evidence>
<gene>
    <name evidence="2" type="ORF">EDF62_1556</name>
</gene>
<comment type="caution">
    <text evidence="2">The sequence shown here is derived from an EMBL/GenBank/DDBJ whole genome shotgun (WGS) entry which is preliminary data.</text>
</comment>
<dbReference type="Proteomes" id="UP000295601">
    <property type="component" value="Unassembled WGS sequence"/>
</dbReference>
<feature type="region of interest" description="Disordered" evidence="1">
    <location>
        <begin position="183"/>
        <end position="204"/>
    </location>
</feature>
<dbReference type="AlphaFoldDB" id="A0A4R6RZ00"/>
<keyword evidence="3" id="KW-1185">Reference proteome</keyword>
<organism evidence="2 3">
    <name type="scientific">Leucobacter luti</name>
    <dbReference type="NCBI Taxonomy" id="340320"/>
    <lineage>
        <taxon>Bacteria</taxon>
        <taxon>Bacillati</taxon>
        <taxon>Actinomycetota</taxon>
        <taxon>Actinomycetes</taxon>
        <taxon>Micrococcales</taxon>
        <taxon>Microbacteriaceae</taxon>
        <taxon>Leucobacter</taxon>
    </lineage>
</organism>
<accession>A0A4R6RZ00</accession>
<evidence type="ECO:0000256" key="1">
    <source>
        <dbReference type="SAM" id="MobiDB-lite"/>
    </source>
</evidence>
<sequence>MASTYETGFSLSCPVNDIHDAQRFLSSDDMTEQLSDELRDVVILIRWKLTSEVEGMVRVVASRDLTGPERNELTSFIANQNEGGLGERFEQQPFARWGVDGVASFDWKTNSYFLRAEGADQAGEQTPLFTLPQPGENWLIETARYGAQFCSVGLHPSFEALGLMFLFTKPDGQLEGLEIGSSAVTNPRRVPPPLRGGQKCSNRRDDVHGDGMRCIRTSEHKAGHCIWTSDQLKAEVSDV</sequence>
<protein>
    <submittedName>
        <fullName evidence="2">Uncharacterized protein</fullName>
    </submittedName>
</protein>